<dbReference type="OrthoDB" id="9815414at2"/>
<comment type="caution">
    <text evidence="7">The sequence shown here is derived from an EMBL/GenBank/DDBJ whole genome shotgun (WGS) entry which is preliminary data.</text>
</comment>
<dbReference type="Proteomes" id="UP000186905">
    <property type="component" value="Unassembled WGS sequence"/>
</dbReference>
<dbReference type="InterPro" id="IPR003284">
    <property type="entry name" value="Sal_SpvB"/>
</dbReference>
<keyword evidence="8" id="KW-1185">Reference proteome</keyword>
<dbReference type="InterPro" id="IPR013517">
    <property type="entry name" value="FG-GAP"/>
</dbReference>
<dbReference type="InterPro" id="IPR028994">
    <property type="entry name" value="Integrin_alpha_N"/>
</dbReference>
<feature type="signal peptide" evidence="6">
    <location>
        <begin position="1"/>
        <end position="28"/>
    </location>
</feature>
<gene>
    <name evidence="7" type="ORF">BIT28_23910</name>
</gene>
<dbReference type="GO" id="GO:0005737">
    <property type="term" value="C:cytoplasm"/>
    <property type="evidence" value="ECO:0007669"/>
    <property type="project" value="InterPro"/>
</dbReference>
<dbReference type="RefSeq" id="WP_075767287.1">
    <property type="nucleotide sequence ID" value="NZ_MJIL01000093.1"/>
</dbReference>
<evidence type="ECO:0000313" key="8">
    <source>
        <dbReference type="Proteomes" id="UP000186905"/>
    </source>
</evidence>
<feature type="chain" id="PRO_5012096197" description="Insecticide toxin TcdB middle/N-terminal domain-containing protein" evidence="6">
    <location>
        <begin position="29"/>
        <end position="2371"/>
    </location>
</feature>
<proteinExistence type="predicted"/>
<dbReference type="Gene3D" id="2.180.10.10">
    <property type="entry name" value="RHS repeat-associated core"/>
    <property type="match status" value="3"/>
</dbReference>
<dbReference type="Pfam" id="PF13517">
    <property type="entry name" value="FG-GAP_3"/>
    <property type="match status" value="1"/>
</dbReference>
<comment type="subcellular location">
    <subcellularLocation>
        <location evidence="1">Secreted</location>
    </subcellularLocation>
</comment>
<evidence type="ECO:0000313" key="7">
    <source>
        <dbReference type="EMBL" id="OLQ71712.1"/>
    </source>
</evidence>
<evidence type="ECO:0000256" key="5">
    <source>
        <dbReference type="SAM" id="MobiDB-lite"/>
    </source>
</evidence>
<evidence type="ECO:0008006" key="9">
    <source>
        <dbReference type="Google" id="ProtNLM"/>
    </source>
</evidence>
<feature type="region of interest" description="Disordered" evidence="5">
    <location>
        <begin position="2337"/>
        <end position="2371"/>
    </location>
</feature>
<keyword evidence="4" id="KW-0843">Virulence</keyword>
<reference evidence="7 8" key="1">
    <citation type="submission" date="2016-09" db="EMBL/GenBank/DDBJ databases">
        <title>Photobacterium proteolyticum sp. nov. a protease producing bacterium isolated from ocean sediments of Laizhou Bay.</title>
        <authorList>
            <person name="Li Y."/>
        </authorList>
    </citation>
    <scope>NUCLEOTIDE SEQUENCE [LARGE SCALE GENOMIC DNA]</scope>
    <source>
        <strain evidence="7 8">13-12</strain>
    </source>
</reference>
<evidence type="ECO:0000256" key="1">
    <source>
        <dbReference type="ARBA" id="ARBA00004613"/>
    </source>
</evidence>
<feature type="region of interest" description="Disordered" evidence="5">
    <location>
        <begin position="2142"/>
        <end position="2180"/>
    </location>
</feature>
<dbReference type="Pfam" id="PF03534">
    <property type="entry name" value="SpvB"/>
    <property type="match status" value="1"/>
</dbReference>
<protein>
    <recommendedName>
        <fullName evidence="9">Insecticide toxin TcdB middle/N-terminal domain-containing protein</fullName>
    </recommendedName>
</protein>
<dbReference type="PANTHER" id="PTHR32305">
    <property type="match status" value="1"/>
</dbReference>
<evidence type="ECO:0000256" key="3">
    <source>
        <dbReference type="ARBA" id="ARBA00022729"/>
    </source>
</evidence>
<organism evidence="7 8">
    <name type="scientific">Photobacterium proteolyticum</name>
    <dbReference type="NCBI Taxonomy" id="1903952"/>
    <lineage>
        <taxon>Bacteria</taxon>
        <taxon>Pseudomonadati</taxon>
        <taxon>Pseudomonadota</taxon>
        <taxon>Gammaproteobacteria</taxon>
        <taxon>Vibrionales</taxon>
        <taxon>Vibrionaceae</taxon>
        <taxon>Photobacterium</taxon>
    </lineage>
</organism>
<dbReference type="NCBIfam" id="TIGR03696">
    <property type="entry name" value="Rhs_assc_core"/>
    <property type="match status" value="1"/>
</dbReference>
<dbReference type="SUPFAM" id="SSF69318">
    <property type="entry name" value="Integrin alpha N-terminal domain"/>
    <property type="match status" value="1"/>
</dbReference>
<evidence type="ECO:0000256" key="2">
    <source>
        <dbReference type="ARBA" id="ARBA00022525"/>
    </source>
</evidence>
<dbReference type="GO" id="GO:0005576">
    <property type="term" value="C:extracellular region"/>
    <property type="evidence" value="ECO:0007669"/>
    <property type="project" value="UniProtKB-SubCell"/>
</dbReference>
<dbReference type="EMBL" id="MJIL01000093">
    <property type="protein sequence ID" value="OLQ71712.1"/>
    <property type="molecule type" value="Genomic_DNA"/>
</dbReference>
<dbReference type="STRING" id="1903952.BIT28_23910"/>
<evidence type="ECO:0000256" key="6">
    <source>
        <dbReference type="SAM" id="SignalP"/>
    </source>
</evidence>
<keyword evidence="3 6" id="KW-0732">Signal</keyword>
<keyword evidence="2" id="KW-0964">Secreted</keyword>
<dbReference type="InterPro" id="IPR050708">
    <property type="entry name" value="T6SS_VgrG/RHS"/>
</dbReference>
<name>A0A1Q9GBJ4_9GAMM</name>
<accession>A0A1Q9GBJ4</accession>
<dbReference type="InterPro" id="IPR022385">
    <property type="entry name" value="Rhs_assc_core"/>
</dbReference>
<sequence length="2371" mass="266204">MKRYNNNNLKRLLSILSLGVLLPYQADATMVMLKGDFDINGGQVDYQIPIQVAPGRAGHAPSFQLAYSSDNPNGIAGVGWQLQGMSSIYRCGKNLSIDGHWGGVNFDDDDRFCLDGKRLIAVTGKPGENATEYRTRNNDYRKIVSYGRLGNGPSYFKVWSKDGGVYEYGKSQDSRAELPGKISIYKWALSKSLDITKKNDISYEYTEDEKNGIHRLAAVRYTGGSVSIAYEGRKDPRFSYLAGSRINNNYRIKSITSRAQGGAEIATYKLAYTYSAGTGRSLITSVTQCVQGACSTPVSLGWQAREKPVFSGKAKIFPYDAKKTKLYDLERDGNIEIFALSKDQQTVVQNSDAKRKASGWKHINSSNKNAACYDFTVADWAANNAPYFRLFCYTPSSPGSYFAYPAGKGRYAEFYTGGAKAYPWARSDKYPIDKNGNGTYSIEPQCAGCTYHDINGDGKTDEYLKYSNGTLDYYKSGKKIQTVFKGNNRLLLVADFNNDGYQDLLASWRVSKAGTIDGEITNELKTYYFTGKEFQRIGDNLSVKYKTQLDRERYGCHGDTCYRYYHYFSPEETTVTDINADGLPDIVYADQAFINKGGIFSNTRQGTSGYSQLEIVRNTNSKGGVSIADVNSDGWPDNIDGANVKRSKPFAQDKINTIGEYGVSYVVSYAPLVSSVHKQEPYHQYPIVNTTPTKYVVSQYVTKPLGYDDVKTSFKYYGAKSHLRGEGFLGFKQIDRIRHGLNTEKTVTKFEQRDPILAGKIREQTTYRNDSRYVKTSYQYTRKEHKGFRAKYYSVTLNGKTQIAYDSRARIEKQTVSAYTYDAFGNILTQKDTLTSQLAGAGKVTRTAENAYLSRGTNKINTIINIDTSEKPSFFDDYDSFQVKCTPDGGKYVKPIDQFVLIHGDVSTPLITKRYREYYRLMTHPTTGANGVTVIDRAELIPVTAKEYNSVHNTSCGSLVVRDTNGDGKPELVNARKTVTSLITESGDNYWKVSAPTSTRQTVSEGNFTRTVANTFSYTPNGLLSSSVLKPQQYEAGDANLGNTSKQVVTSYTYDRFGNPLTEQVSGTGTGTTARTTTTVYDGDGLFPKSITNGEGHETRYEYDGRFGLVNRTVSPVKGRLTVFDYDGFGRLQNENPPGSKGKDNTAYQYRLGRACPESTARTTSCVIANMANGKGGVYTAVTHYDFAGREIRSMHQAFDGRWVYRDSRWDKDGRKVAVTRPSFKRPDTQINPLPTVYFGYDERDREISKTEPSANGQPVKSRTLYDGLETILIDAKGNKKRIYYNLLGHITATVEPLGASQTYVNYPDGKLRETRDAAGHVTEIRYDNLGNRTYLKDPDMGVWTYNYNVFSELTYKRDANGVETHIRYDSVGRKTAERQGNHTSSWVYDERKKGVGLLSYVTGHGSRREFYYNDLGQVKEVRINAKGQQLLTRYTYDGLERVATEIRPNGLKLEYLYNPYGYQAAVRSPKDYADDVFKSESFKGDVQKLVEAALAQARAYLAKAEEYAVKESFFKQQAGNYANREIDLHNLDSQSARLLKGANRYKKYCAANGECYLQAAAWVALHDDVTIPLDIDLKQYFKISSRRAGSAPGRVLFESTVHKISAQTFKSLGLTRPEEWLLRDYDRNGSLDLIDSDDVYAATVGGDVRKELIYTSEELSLAAEISATRYQYYYRLAEQLTSLAEQVGDLSGLYCDDANRLAGNHLTQRRHCTNNQRVSQADHLETVLTQIELGKAAEDDSYIFYWQRQSTDAYDHTLAETLGNGLVNSYVHNPATGRPNVIATHRASSVVSHRNHLNLKAGQNVRYLRYAYDANNNVTRRDDLELGISERFEYDALDRLKASVPMLDRADRHGPNNPDFNRRFSYDYDKLGNLENKTDIGSYQYGGAGPHAVSKANGITFTYDNVGNLLKGETGTTKKVVERSLEWSSFNKPTKITRNGHTVEFEYDANHQRYYRKDSTGKETLYFDKLYEQVKDLKTGEVEHKQYIYADGKLIALNITQHDSADKPSDRQIRYLHYDALGSIDLITDGFGIIVERRSFDPWGKARKVQWDDESNASNLLQFTLTNRGFTGHEHLKEVGMIHMNGRVYDEELGRFLSADPIIQSPYRTNSFNRYSYVMNNPMKYIDPTGHMFGESCDVNTGDAGESGEDSKKGCNNGKQNGALNRRNSKNDGSESTETVDDVGYQQYRGGKFVADDEQEFEGYVNRNGKYRPGIIDGRVETIELAEDVEQSLNVTTEVQANQPRHNTEFTDSVSEVAQGIATVTLGAIGQLTVNGTVTVIKANQTVKVDVVTTITRTYDVYSQKAKHFSSTNETHITGERVKTGRRVSYTTEIDREEETRNVRDAGPQPSVTNASISPPSKYQGIISKW</sequence>
<feature type="compositionally biased region" description="Polar residues" evidence="5">
    <location>
        <begin position="2351"/>
        <end position="2362"/>
    </location>
</feature>
<evidence type="ECO:0000256" key="4">
    <source>
        <dbReference type="ARBA" id="ARBA00023026"/>
    </source>
</evidence>
<dbReference type="PANTHER" id="PTHR32305:SF15">
    <property type="entry name" value="PROTEIN RHSA-RELATED"/>
    <property type="match status" value="1"/>
</dbReference>